<organism evidence="1 2">
    <name type="scientific">Symbiodinium pilosum</name>
    <name type="common">Dinoflagellate</name>
    <dbReference type="NCBI Taxonomy" id="2952"/>
    <lineage>
        <taxon>Eukaryota</taxon>
        <taxon>Sar</taxon>
        <taxon>Alveolata</taxon>
        <taxon>Dinophyceae</taxon>
        <taxon>Suessiales</taxon>
        <taxon>Symbiodiniaceae</taxon>
        <taxon>Symbiodinium</taxon>
    </lineage>
</organism>
<gene>
    <name evidence="1" type="primary">tylE</name>
    <name evidence="1" type="ORF">SPIL2461_LOCUS18723</name>
</gene>
<dbReference type="InterPro" id="IPR029063">
    <property type="entry name" value="SAM-dependent_MTases_sf"/>
</dbReference>
<evidence type="ECO:0000313" key="1">
    <source>
        <dbReference type="EMBL" id="CAE7675710.1"/>
    </source>
</evidence>
<proteinExistence type="predicted"/>
<name>A0A812WI44_SYMPI</name>
<dbReference type="Gene3D" id="3.40.50.150">
    <property type="entry name" value="Vaccinia Virus protein VP39"/>
    <property type="match status" value="1"/>
</dbReference>
<accession>A0A812WI44</accession>
<dbReference type="Proteomes" id="UP000649617">
    <property type="component" value="Unassembled WGS sequence"/>
</dbReference>
<protein>
    <submittedName>
        <fullName evidence="1">TylE protein</fullName>
    </submittedName>
</protein>
<sequence>MELSHRPHMVYNLFSLWKTVNPGGLFVVYGYGLPGRGILNGPDFNAVAKFKQFIDTLSRWSTNQLNLSIMEGDEQICSIEFGNNLVAFKKLGPSFMTASPNTETPSLLMLNSPFVVYHTTSYASKKESVFFRRQWGLRKCRQPASENQRSANRNEHFK</sequence>
<dbReference type="AlphaFoldDB" id="A0A812WI44"/>
<dbReference type="EMBL" id="CAJNIZ010044027">
    <property type="protein sequence ID" value="CAE7675710.1"/>
    <property type="molecule type" value="Genomic_DNA"/>
</dbReference>
<comment type="caution">
    <text evidence="1">The sequence shown here is derived from an EMBL/GenBank/DDBJ whole genome shotgun (WGS) entry which is preliminary data.</text>
</comment>
<keyword evidence="2" id="KW-1185">Reference proteome</keyword>
<evidence type="ECO:0000313" key="2">
    <source>
        <dbReference type="Proteomes" id="UP000649617"/>
    </source>
</evidence>
<reference evidence="1" key="1">
    <citation type="submission" date="2021-02" db="EMBL/GenBank/DDBJ databases">
        <authorList>
            <person name="Dougan E. K."/>
            <person name="Rhodes N."/>
            <person name="Thang M."/>
            <person name="Chan C."/>
        </authorList>
    </citation>
    <scope>NUCLEOTIDE SEQUENCE</scope>
</reference>